<dbReference type="GO" id="GO:0042301">
    <property type="term" value="F:phosphate ion binding"/>
    <property type="evidence" value="ECO:0007669"/>
    <property type="project" value="InterPro"/>
</dbReference>
<comment type="caution">
    <text evidence="8">The sequence shown here is derived from an EMBL/GenBank/DDBJ whole genome shotgun (WGS) entry which is preliminary data.</text>
</comment>
<feature type="region of interest" description="Disordered" evidence="5">
    <location>
        <begin position="35"/>
        <end position="62"/>
    </location>
</feature>
<dbReference type="InterPro" id="IPR050962">
    <property type="entry name" value="Phosphate-bind_PstS"/>
</dbReference>
<evidence type="ECO:0000256" key="3">
    <source>
        <dbReference type="ARBA" id="ARBA00022592"/>
    </source>
</evidence>
<evidence type="ECO:0000256" key="6">
    <source>
        <dbReference type="SAM" id="SignalP"/>
    </source>
</evidence>
<organism evidence="8 9">
    <name type="scientific">Candidatus Corynebacterium faecigallinarum</name>
    <dbReference type="NCBI Taxonomy" id="2838528"/>
    <lineage>
        <taxon>Bacteria</taxon>
        <taxon>Bacillati</taxon>
        <taxon>Actinomycetota</taxon>
        <taxon>Actinomycetes</taxon>
        <taxon>Mycobacteriales</taxon>
        <taxon>Corynebacteriaceae</taxon>
        <taxon>Corynebacterium</taxon>
    </lineage>
</organism>
<dbReference type="CDD" id="cd13565">
    <property type="entry name" value="PBP2_PstS"/>
    <property type="match status" value="1"/>
</dbReference>
<accession>A0A9D2TQU2</accession>
<dbReference type="Pfam" id="PF12849">
    <property type="entry name" value="PBP_like_2"/>
    <property type="match status" value="1"/>
</dbReference>
<dbReference type="GO" id="GO:0043190">
    <property type="term" value="C:ATP-binding cassette (ABC) transporter complex"/>
    <property type="evidence" value="ECO:0007669"/>
    <property type="project" value="InterPro"/>
</dbReference>
<gene>
    <name evidence="8" type="primary">pstS</name>
    <name evidence="8" type="ORF">H9751_09530</name>
</gene>
<dbReference type="PANTHER" id="PTHR42996:SF1">
    <property type="entry name" value="PHOSPHATE-BINDING PROTEIN PSTS"/>
    <property type="match status" value="1"/>
</dbReference>
<feature type="signal peptide" evidence="6">
    <location>
        <begin position="1"/>
        <end position="29"/>
    </location>
</feature>
<feature type="domain" description="PBP" evidence="7">
    <location>
        <begin position="50"/>
        <end position="337"/>
    </location>
</feature>
<dbReference type="Proteomes" id="UP000823858">
    <property type="component" value="Unassembled WGS sequence"/>
</dbReference>
<evidence type="ECO:0000256" key="5">
    <source>
        <dbReference type="SAM" id="MobiDB-lite"/>
    </source>
</evidence>
<dbReference type="PROSITE" id="PS51257">
    <property type="entry name" value="PROKAR_LIPOPROTEIN"/>
    <property type="match status" value="1"/>
</dbReference>
<dbReference type="GO" id="GO:0035435">
    <property type="term" value="P:phosphate ion transmembrane transport"/>
    <property type="evidence" value="ECO:0007669"/>
    <property type="project" value="InterPro"/>
</dbReference>
<protein>
    <recommendedName>
        <fullName evidence="4">Phosphate-binding protein</fullName>
    </recommendedName>
</protein>
<dbReference type="InterPro" id="IPR024370">
    <property type="entry name" value="PBP_domain"/>
</dbReference>
<feature type="compositionally biased region" description="Low complexity" evidence="5">
    <location>
        <begin position="47"/>
        <end position="62"/>
    </location>
</feature>
<dbReference type="EMBL" id="DWVP01000022">
    <property type="protein sequence ID" value="HJC85770.1"/>
    <property type="molecule type" value="Genomic_DNA"/>
</dbReference>
<dbReference type="PANTHER" id="PTHR42996">
    <property type="entry name" value="PHOSPHATE-BINDING PROTEIN PSTS"/>
    <property type="match status" value="1"/>
</dbReference>
<reference evidence="8" key="2">
    <citation type="submission" date="2021-04" db="EMBL/GenBank/DDBJ databases">
        <authorList>
            <person name="Gilroy R."/>
        </authorList>
    </citation>
    <scope>NUCLEOTIDE SEQUENCE</scope>
    <source>
        <strain evidence="8">ChiHjej13B12-4958</strain>
    </source>
</reference>
<sequence>MKTQTQRPQRRTAATTAAVTVAVSSLILAGCSNSNDGSAEGGSGNYELSGTEGTLTGEGASSQQKAIEQFGVAYSSAVPGATLSYNSSGSGAGQTQFLANQVDFAGSDSPLDEEQAAEATNRCEGNDAWHLPLVIGPVAVAYNLDGVDDLNLSVDTIAKIFNGDIRNWNDEAIAADNEGVDLPDEPIDVLYRSEESGTSDNFQKFLNTATDGLWETEGKTFPTEVGSGAQGSSGVSDQVKATNGSITYVESGFATANDLGIANIDFGSGPTELNAETVNNALGDVSFSGEGNDLVVDSEALFATNEEDAYPLVLTTYEIVCSAGYDEETAARVKDFMYTVLDSQDEEYEESGYIPLSGEFKEKLETAIGELE</sequence>
<name>A0A9D2TQU2_9CORY</name>
<evidence type="ECO:0000259" key="7">
    <source>
        <dbReference type="Pfam" id="PF12849"/>
    </source>
</evidence>
<proteinExistence type="inferred from homology"/>
<dbReference type="PIRSF" id="PIRSF002756">
    <property type="entry name" value="PstS"/>
    <property type="match status" value="1"/>
</dbReference>
<keyword evidence="2 4" id="KW-0813">Transport</keyword>
<dbReference type="AlphaFoldDB" id="A0A9D2TQU2"/>
<keyword evidence="6" id="KW-0732">Signal</keyword>
<dbReference type="Gene3D" id="3.40.190.10">
    <property type="entry name" value="Periplasmic binding protein-like II"/>
    <property type="match status" value="2"/>
</dbReference>
<dbReference type="SUPFAM" id="SSF53850">
    <property type="entry name" value="Periplasmic binding protein-like II"/>
    <property type="match status" value="1"/>
</dbReference>
<evidence type="ECO:0000256" key="4">
    <source>
        <dbReference type="PIRNR" id="PIRNR002756"/>
    </source>
</evidence>
<reference evidence="8" key="1">
    <citation type="journal article" date="2021" name="PeerJ">
        <title>Extensive microbial diversity within the chicken gut microbiome revealed by metagenomics and culture.</title>
        <authorList>
            <person name="Gilroy R."/>
            <person name="Ravi A."/>
            <person name="Getino M."/>
            <person name="Pursley I."/>
            <person name="Horton D.L."/>
            <person name="Alikhan N.F."/>
            <person name="Baker D."/>
            <person name="Gharbi K."/>
            <person name="Hall N."/>
            <person name="Watson M."/>
            <person name="Adriaenssens E.M."/>
            <person name="Foster-Nyarko E."/>
            <person name="Jarju S."/>
            <person name="Secka A."/>
            <person name="Antonio M."/>
            <person name="Oren A."/>
            <person name="Chaudhuri R.R."/>
            <person name="La Ragione R."/>
            <person name="Hildebrand F."/>
            <person name="Pallen M.J."/>
        </authorList>
    </citation>
    <scope>NUCLEOTIDE SEQUENCE</scope>
    <source>
        <strain evidence="8">ChiHjej13B12-4958</strain>
    </source>
</reference>
<dbReference type="InterPro" id="IPR005673">
    <property type="entry name" value="ABC_phos-bd_PstS"/>
</dbReference>
<evidence type="ECO:0000256" key="1">
    <source>
        <dbReference type="ARBA" id="ARBA00008725"/>
    </source>
</evidence>
<evidence type="ECO:0000313" key="8">
    <source>
        <dbReference type="EMBL" id="HJC85770.1"/>
    </source>
</evidence>
<evidence type="ECO:0000256" key="2">
    <source>
        <dbReference type="ARBA" id="ARBA00022448"/>
    </source>
</evidence>
<feature type="chain" id="PRO_5039395861" description="Phosphate-binding protein" evidence="6">
    <location>
        <begin position="30"/>
        <end position="372"/>
    </location>
</feature>
<evidence type="ECO:0000313" key="9">
    <source>
        <dbReference type="Proteomes" id="UP000823858"/>
    </source>
</evidence>
<keyword evidence="3 4" id="KW-0592">Phosphate transport</keyword>
<comment type="similarity">
    <text evidence="1 4">Belongs to the PstS family.</text>
</comment>
<dbReference type="NCBIfam" id="TIGR00975">
    <property type="entry name" value="3a0107s03"/>
    <property type="match status" value="1"/>
</dbReference>